<dbReference type="Pfam" id="PF03641">
    <property type="entry name" value="Lysine_decarbox"/>
    <property type="match status" value="1"/>
</dbReference>
<dbReference type="InterPro" id="IPR052341">
    <property type="entry name" value="LOG_family_nucleotidases"/>
</dbReference>
<dbReference type="EC" id="3.2.2.n1" evidence="2"/>
<keyword evidence="2" id="KW-0378">Hydrolase</keyword>
<dbReference type="PANTHER" id="PTHR43393:SF3">
    <property type="entry name" value="LYSINE DECARBOXYLASE-LIKE PROTEIN"/>
    <property type="match status" value="1"/>
</dbReference>
<dbReference type="PANTHER" id="PTHR43393">
    <property type="entry name" value="CYTOKININ RIBOSIDE 5'-MONOPHOSPHATE PHOSPHORIBOHYDROLASE"/>
    <property type="match status" value="1"/>
</dbReference>
<sequence>MHSNDVIYKTPANFDIISYMDTVADELKAGITVFKNSKEKIVTVFGSARTHENEKEYQIAEELGRKLAENGFSVMTGGGPGIMEAALKGAFLNKGQTYGINVILPHEQESNGYITRGYRCKHLFTRKVLLTRNVCGYVILPGGFGTLDEIFDVLTLMNTKIQDKLPFIMIGVEFWSGLIEWLKTHVLPKHYITEEEFSHITLTDDINEAINLLKF</sequence>
<proteinExistence type="inferred from homology"/>
<name>A0A9D2GSW1_9BACT</name>
<keyword evidence="2" id="KW-0203">Cytokinin biosynthesis</keyword>
<dbReference type="GO" id="GO:0009691">
    <property type="term" value="P:cytokinin biosynthetic process"/>
    <property type="evidence" value="ECO:0007669"/>
    <property type="project" value="UniProtKB-UniRule"/>
</dbReference>
<evidence type="ECO:0000256" key="2">
    <source>
        <dbReference type="RuleBase" id="RU363015"/>
    </source>
</evidence>
<dbReference type="Proteomes" id="UP000824176">
    <property type="component" value="Unassembled WGS sequence"/>
</dbReference>
<organism evidence="3 4">
    <name type="scientific">Candidatus Mucispirillum faecigallinarum</name>
    <dbReference type="NCBI Taxonomy" id="2838699"/>
    <lineage>
        <taxon>Bacteria</taxon>
        <taxon>Pseudomonadati</taxon>
        <taxon>Deferribacterota</taxon>
        <taxon>Deferribacteres</taxon>
        <taxon>Deferribacterales</taxon>
        <taxon>Mucispirillaceae</taxon>
        <taxon>Mucispirillum</taxon>
    </lineage>
</organism>
<dbReference type="EMBL" id="DXAQ01000033">
    <property type="protein sequence ID" value="HIZ88739.1"/>
    <property type="molecule type" value="Genomic_DNA"/>
</dbReference>
<dbReference type="NCBIfam" id="TIGR00730">
    <property type="entry name" value="Rossman fold protein, TIGR00730 family"/>
    <property type="match status" value="1"/>
</dbReference>
<dbReference type="Gene3D" id="3.40.50.450">
    <property type="match status" value="1"/>
</dbReference>
<dbReference type="GO" id="GO:0005829">
    <property type="term" value="C:cytosol"/>
    <property type="evidence" value="ECO:0007669"/>
    <property type="project" value="TreeGrafter"/>
</dbReference>
<dbReference type="AlphaFoldDB" id="A0A9D2GSW1"/>
<reference evidence="3" key="2">
    <citation type="submission" date="2021-04" db="EMBL/GenBank/DDBJ databases">
        <authorList>
            <person name="Gilroy R."/>
        </authorList>
    </citation>
    <scope>NUCLEOTIDE SEQUENCE</scope>
    <source>
        <strain evidence="3">ChiW4-1371</strain>
    </source>
</reference>
<accession>A0A9D2GSW1</accession>
<comment type="catalytic activity">
    <reaction evidence="1">
        <text>AMP + H2O = D-ribose 5-phosphate + adenine</text>
        <dbReference type="Rhea" id="RHEA:20129"/>
        <dbReference type="ChEBI" id="CHEBI:15377"/>
        <dbReference type="ChEBI" id="CHEBI:16708"/>
        <dbReference type="ChEBI" id="CHEBI:78346"/>
        <dbReference type="ChEBI" id="CHEBI:456215"/>
        <dbReference type="EC" id="3.2.2.4"/>
    </reaction>
</comment>
<evidence type="ECO:0000256" key="1">
    <source>
        <dbReference type="ARBA" id="ARBA00000274"/>
    </source>
</evidence>
<comment type="caution">
    <text evidence="3">The sequence shown here is derived from an EMBL/GenBank/DDBJ whole genome shotgun (WGS) entry which is preliminary data.</text>
</comment>
<dbReference type="GO" id="GO:0008714">
    <property type="term" value="F:AMP nucleosidase activity"/>
    <property type="evidence" value="ECO:0007669"/>
    <property type="project" value="UniProtKB-EC"/>
</dbReference>
<reference evidence="3" key="1">
    <citation type="journal article" date="2021" name="PeerJ">
        <title>Extensive microbial diversity within the chicken gut microbiome revealed by metagenomics and culture.</title>
        <authorList>
            <person name="Gilroy R."/>
            <person name="Ravi A."/>
            <person name="Getino M."/>
            <person name="Pursley I."/>
            <person name="Horton D.L."/>
            <person name="Alikhan N.F."/>
            <person name="Baker D."/>
            <person name="Gharbi K."/>
            <person name="Hall N."/>
            <person name="Watson M."/>
            <person name="Adriaenssens E.M."/>
            <person name="Foster-Nyarko E."/>
            <person name="Jarju S."/>
            <person name="Secka A."/>
            <person name="Antonio M."/>
            <person name="Oren A."/>
            <person name="Chaudhuri R.R."/>
            <person name="La Ragione R."/>
            <person name="Hildebrand F."/>
            <person name="Pallen M.J."/>
        </authorList>
    </citation>
    <scope>NUCLEOTIDE SEQUENCE</scope>
    <source>
        <strain evidence="3">ChiW4-1371</strain>
    </source>
</reference>
<protein>
    <recommendedName>
        <fullName evidence="2">Cytokinin riboside 5'-monophosphate phosphoribohydrolase</fullName>
        <ecNumber evidence="2">3.2.2.n1</ecNumber>
    </recommendedName>
</protein>
<evidence type="ECO:0000313" key="3">
    <source>
        <dbReference type="EMBL" id="HIZ88739.1"/>
    </source>
</evidence>
<comment type="similarity">
    <text evidence="2">Belongs to the LOG family.</text>
</comment>
<dbReference type="InterPro" id="IPR005269">
    <property type="entry name" value="LOG"/>
</dbReference>
<dbReference type="SUPFAM" id="SSF102405">
    <property type="entry name" value="MCP/YpsA-like"/>
    <property type="match status" value="1"/>
</dbReference>
<dbReference type="InterPro" id="IPR031100">
    <property type="entry name" value="LOG_fam"/>
</dbReference>
<gene>
    <name evidence="3" type="ORF">H9804_02245</name>
</gene>
<evidence type="ECO:0000313" key="4">
    <source>
        <dbReference type="Proteomes" id="UP000824176"/>
    </source>
</evidence>